<dbReference type="Pfam" id="PF23598">
    <property type="entry name" value="LRR_14"/>
    <property type="match status" value="1"/>
</dbReference>
<reference evidence="15" key="2">
    <citation type="journal article" date="2024" name="Plant">
        <title>Genomic evolution and insights into agronomic trait innovations of Sesamum species.</title>
        <authorList>
            <person name="Miao H."/>
            <person name="Wang L."/>
            <person name="Qu L."/>
            <person name="Liu H."/>
            <person name="Sun Y."/>
            <person name="Le M."/>
            <person name="Wang Q."/>
            <person name="Wei S."/>
            <person name="Zheng Y."/>
            <person name="Lin W."/>
            <person name="Duan Y."/>
            <person name="Cao H."/>
            <person name="Xiong S."/>
            <person name="Wang X."/>
            <person name="Wei L."/>
            <person name="Li C."/>
            <person name="Ma Q."/>
            <person name="Ju M."/>
            <person name="Zhao R."/>
            <person name="Li G."/>
            <person name="Mu C."/>
            <person name="Tian Q."/>
            <person name="Mei H."/>
            <person name="Zhang T."/>
            <person name="Gao T."/>
            <person name="Zhang H."/>
        </authorList>
    </citation>
    <scope>NUCLEOTIDE SEQUENCE</scope>
    <source>
        <strain evidence="15">G02</strain>
    </source>
</reference>
<evidence type="ECO:0000256" key="2">
    <source>
        <dbReference type="ARBA" id="ARBA00004496"/>
    </source>
</evidence>
<keyword evidence="11" id="KW-0175">Coiled coil</keyword>
<accession>A0AAW2RX54</accession>
<dbReference type="SUPFAM" id="SSF52058">
    <property type="entry name" value="L domain-like"/>
    <property type="match status" value="1"/>
</dbReference>
<name>A0AAW2RX54_SESRA</name>
<dbReference type="GO" id="GO:0009626">
    <property type="term" value="P:plant-type hypersensitive response"/>
    <property type="evidence" value="ECO:0007669"/>
    <property type="project" value="UniProtKB-KW"/>
</dbReference>
<evidence type="ECO:0000256" key="5">
    <source>
        <dbReference type="ARBA" id="ARBA00022614"/>
    </source>
</evidence>
<keyword evidence="5" id="KW-0433">Leucine-rich repeat</keyword>
<dbReference type="InterPro" id="IPR055414">
    <property type="entry name" value="LRR_R13L4/SHOC2-like"/>
</dbReference>
<organism evidence="15">
    <name type="scientific">Sesamum radiatum</name>
    <name type="common">Black benniseed</name>
    <dbReference type="NCBI Taxonomy" id="300843"/>
    <lineage>
        <taxon>Eukaryota</taxon>
        <taxon>Viridiplantae</taxon>
        <taxon>Streptophyta</taxon>
        <taxon>Embryophyta</taxon>
        <taxon>Tracheophyta</taxon>
        <taxon>Spermatophyta</taxon>
        <taxon>Magnoliopsida</taxon>
        <taxon>eudicotyledons</taxon>
        <taxon>Gunneridae</taxon>
        <taxon>Pentapetalae</taxon>
        <taxon>asterids</taxon>
        <taxon>lamiids</taxon>
        <taxon>Lamiales</taxon>
        <taxon>Pedaliaceae</taxon>
        <taxon>Sesamum</taxon>
    </lineage>
</organism>
<evidence type="ECO:0000256" key="4">
    <source>
        <dbReference type="ARBA" id="ARBA00022490"/>
    </source>
</evidence>
<comment type="subcellular location">
    <subcellularLocation>
        <location evidence="2">Cytoplasm</location>
    </subcellularLocation>
</comment>
<evidence type="ECO:0000256" key="8">
    <source>
        <dbReference type="ARBA" id="ARBA00022741"/>
    </source>
</evidence>
<protein>
    <submittedName>
        <fullName evidence="15">Late blight resistance proteinR1A-10</fullName>
    </submittedName>
</protein>
<comment type="function">
    <text evidence="1">Confers resistance to late blight (Phytophthora infestans) races carrying the avirulence gene Avr1. Resistance proteins guard the plant against pathogens that contain an appropriate avirulence protein via an indirect interaction with this avirulence protein. That triggers a defense system including the hypersensitive response, which restricts the pathogen growth.</text>
</comment>
<dbReference type="PRINTS" id="PR00364">
    <property type="entry name" value="DISEASERSIST"/>
</dbReference>
<evidence type="ECO:0000313" key="15">
    <source>
        <dbReference type="EMBL" id="KAL0384876.1"/>
    </source>
</evidence>
<evidence type="ECO:0000256" key="7">
    <source>
        <dbReference type="ARBA" id="ARBA00022737"/>
    </source>
</evidence>
<evidence type="ECO:0000256" key="11">
    <source>
        <dbReference type="SAM" id="Coils"/>
    </source>
</evidence>
<dbReference type="GO" id="GO:0005524">
    <property type="term" value="F:ATP binding"/>
    <property type="evidence" value="ECO:0007669"/>
    <property type="project" value="UniProtKB-KW"/>
</dbReference>
<dbReference type="GO" id="GO:0043531">
    <property type="term" value="F:ADP binding"/>
    <property type="evidence" value="ECO:0007669"/>
    <property type="project" value="InterPro"/>
</dbReference>
<evidence type="ECO:0000256" key="10">
    <source>
        <dbReference type="ARBA" id="ARBA00022840"/>
    </source>
</evidence>
<dbReference type="SUPFAM" id="SSF52540">
    <property type="entry name" value="P-loop containing nucleoside triphosphate hydrolases"/>
    <property type="match status" value="1"/>
</dbReference>
<comment type="similarity">
    <text evidence="3">Belongs to the disease resistance NB-LRR family.</text>
</comment>
<keyword evidence="4" id="KW-0963">Cytoplasm</keyword>
<comment type="caution">
    <text evidence="15">The sequence shown here is derived from an EMBL/GenBank/DDBJ whole genome shotgun (WGS) entry which is preliminary data.</text>
</comment>
<keyword evidence="8" id="KW-0547">Nucleotide-binding</keyword>
<feature type="domain" description="Disease resistance protein winged helix" evidence="13">
    <location>
        <begin position="399"/>
        <end position="469"/>
    </location>
</feature>
<dbReference type="Pfam" id="PF00931">
    <property type="entry name" value="NB-ARC"/>
    <property type="match status" value="1"/>
</dbReference>
<dbReference type="PANTHER" id="PTHR23155">
    <property type="entry name" value="DISEASE RESISTANCE PROTEIN RP"/>
    <property type="match status" value="1"/>
</dbReference>
<evidence type="ECO:0000256" key="3">
    <source>
        <dbReference type="ARBA" id="ARBA00008894"/>
    </source>
</evidence>
<feature type="domain" description="NB-ARC" evidence="12">
    <location>
        <begin position="144"/>
        <end position="313"/>
    </location>
</feature>
<evidence type="ECO:0000259" key="12">
    <source>
        <dbReference type="Pfam" id="PF00931"/>
    </source>
</evidence>
<dbReference type="GO" id="GO:0051607">
    <property type="term" value="P:defense response to virus"/>
    <property type="evidence" value="ECO:0007669"/>
    <property type="project" value="UniProtKB-ARBA"/>
</dbReference>
<feature type="domain" description="Disease resistance R13L4/SHOC-2-like LRR" evidence="14">
    <location>
        <begin position="513"/>
        <end position="658"/>
    </location>
</feature>
<dbReference type="InterPro" id="IPR044974">
    <property type="entry name" value="Disease_R_plants"/>
</dbReference>
<keyword evidence="9" id="KW-0611">Plant defense</keyword>
<evidence type="ECO:0000256" key="1">
    <source>
        <dbReference type="ARBA" id="ARBA00002074"/>
    </source>
</evidence>
<dbReference type="Gene3D" id="3.40.50.300">
    <property type="entry name" value="P-loop containing nucleotide triphosphate hydrolases"/>
    <property type="match status" value="1"/>
</dbReference>
<proteinExistence type="inferred from homology"/>
<dbReference type="Gene3D" id="3.80.10.10">
    <property type="entry name" value="Ribonuclease Inhibitor"/>
    <property type="match status" value="1"/>
</dbReference>
<keyword evidence="6" id="KW-0381">Hypersensitive response</keyword>
<feature type="coiled-coil region" evidence="11">
    <location>
        <begin position="104"/>
        <end position="131"/>
    </location>
</feature>
<dbReference type="Gene3D" id="1.10.8.430">
    <property type="entry name" value="Helical domain of apoptotic protease-activating factors"/>
    <property type="match status" value="1"/>
</dbReference>
<dbReference type="InterPro" id="IPR058922">
    <property type="entry name" value="WHD_DRP"/>
</dbReference>
<keyword evidence="7" id="KW-0677">Repeat</keyword>
<dbReference type="GO" id="GO:0005737">
    <property type="term" value="C:cytoplasm"/>
    <property type="evidence" value="ECO:0007669"/>
    <property type="project" value="UniProtKB-SubCell"/>
</dbReference>
<reference evidence="15" key="1">
    <citation type="submission" date="2020-06" db="EMBL/GenBank/DDBJ databases">
        <authorList>
            <person name="Li T."/>
            <person name="Hu X."/>
            <person name="Zhang T."/>
            <person name="Song X."/>
            <person name="Zhang H."/>
            <person name="Dai N."/>
            <person name="Sheng W."/>
            <person name="Hou X."/>
            <person name="Wei L."/>
        </authorList>
    </citation>
    <scope>NUCLEOTIDE SEQUENCE</scope>
    <source>
        <strain evidence="15">G02</strain>
        <tissue evidence="15">Leaf</tissue>
    </source>
</reference>
<evidence type="ECO:0000256" key="6">
    <source>
        <dbReference type="ARBA" id="ARBA00022667"/>
    </source>
</evidence>
<dbReference type="InterPro" id="IPR032675">
    <property type="entry name" value="LRR_dom_sf"/>
</dbReference>
<keyword evidence="10" id="KW-0067">ATP-binding</keyword>
<dbReference type="Pfam" id="PF23559">
    <property type="entry name" value="WHD_DRP"/>
    <property type="match status" value="1"/>
</dbReference>
<sequence>MAYNLESLAKILEQVLHPDHHRHIWILDPDKKPLLESLLEKVRSLRKFFENSSSAVSTVDGIRDLERLVGAAAQDAEDILESHLTDQIISAPGGKGFTLSPPNLPELNTRLDSAVEEMKKITSKIRMAKAQDQEAKTVVVGISEDVDKLLDWLTQDSEALKVIPIVGMGGIGKSTLARHLYDNSGVISHFDVRAWTTVSQNYDVRKILLDLLGCVIGELTDEMLKEEDDQLGLHLHQNLKGRRYLIVLDDIWDTKPWDDARRYLPDDGNDSRILVTTRETKVADYTGSVDSHHQMNLLKDDSSWKLLHQKVFAPQETCTPELEEVGKRIANNCRGLPLAINVIGGLLSQAKRSPESWEQIAKDVSSVVADEEQFSNILSLSYNNLPYHLKPCFLYMGAFPENYEIRASRLVKLWAAEGFLKRVSDKSPEETAEICLKALVDRNLIFVHRQEPKGNVRSYSLHDLLRDLCVRKAHEEKFLLVKAPDSLPRETLQLRRMSTQDTNISAKQMQYARSFLFTGAASPEILSDVVSEFRLLRVLDILGIKSDQFPEEILQLVNLRYLALSSAESLPSSISRLRILQTLIVQAIASSSWPCTVTPEILDMTQLRHIKFKGTYVQYHDKNRTRSVVQKNLLSLSTIAISQLSDKFFDTVRNLKELGIICDCPSSPETDLTLPHKLEKLKCSSTDLSFTDIFLSCLIFPSTLKKLTVSSCIIMDGHMNKIGELPNLEVLKLQKDQFDSSTWEPTEGEFPRLRFLLLEDLNLVNWTADDSHFPRLEHLVIRGCSDLEEIPPGIGEITTLEIIEVQRSSATAVASALKIQEEQADYGVQVRFGPSSQ</sequence>
<dbReference type="FunFam" id="3.40.50.300:FF:001091">
    <property type="entry name" value="Probable disease resistance protein At1g61300"/>
    <property type="match status" value="1"/>
</dbReference>
<dbReference type="InterPro" id="IPR002182">
    <property type="entry name" value="NB-ARC"/>
</dbReference>
<dbReference type="EMBL" id="JACGWJ010000012">
    <property type="protein sequence ID" value="KAL0384876.1"/>
    <property type="molecule type" value="Genomic_DNA"/>
</dbReference>
<dbReference type="AlphaFoldDB" id="A0AAW2RX54"/>
<evidence type="ECO:0000256" key="9">
    <source>
        <dbReference type="ARBA" id="ARBA00022821"/>
    </source>
</evidence>
<dbReference type="InterPro" id="IPR042197">
    <property type="entry name" value="Apaf_helical"/>
</dbReference>
<dbReference type="InterPro" id="IPR027417">
    <property type="entry name" value="P-loop_NTPase"/>
</dbReference>
<dbReference type="Gene3D" id="1.10.10.10">
    <property type="entry name" value="Winged helix-like DNA-binding domain superfamily/Winged helix DNA-binding domain"/>
    <property type="match status" value="1"/>
</dbReference>
<evidence type="ECO:0000259" key="14">
    <source>
        <dbReference type="Pfam" id="PF23598"/>
    </source>
</evidence>
<dbReference type="InterPro" id="IPR036388">
    <property type="entry name" value="WH-like_DNA-bd_sf"/>
</dbReference>
<gene>
    <name evidence="15" type="ORF">Sradi_2881900</name>
</gene>
<dbReference type="PANTHER" id="PTHR23155:SF1152">
    <property type="entry name" value="AAA+ ATPASE DOMAIN-CONTAINING PROTEIN"/>
    <property type="match status" value="1"/>
</dbReference>
<evidence type="ECO:0000259" key="13">
    <source>
        <dbReference type="Pfam" id="PF23559"/>
    </source>
</evidence>
<dbReference type="FunFam" id="1.10.10.10:FF:000322">
    <property type="entry name" value="Probable disease resistance protein At1g63360"/>
    <property type="match status" value="1"/>
</dbReference>
<dbReference type="FunFam" id="1.10.8.430:FF:000003">
    <property type="entry name" value="Probable disease resistance protein At5g66910"/>
    <property type="match status" value="1"/>
</dbReference>